<dbReference type="Pfam" id="PF21342">
    <property type="entry name" value="SoxA-TsdA_cyt-c"/>
    <property type="match status" value="1"/>
</dbReference>
<reference evidence="7 8" key="1">
    <citation type="submission" date="2012-11" db="EMBL/GenBank/DDBJ databases">
        <title>Whole genome sequence of Acidocella aminolytica 101 = DSM 11237.</title>
        <authorList>
            <person name="Azuma Y."/>
            <person name="Higashiura N."/>
            <person name="Hirakawa H."/>
            <person name="Matsushita K."/>
        </authorList>
    </citation>
    <scope>NUCLEOTIDE SEQUENCE [LARGE SCALE GENOMIC DNA]</scope>
    <source>
        <strain evidence="8">101 / DSM 11237</strain>
    </source>
</reference>
<dbReference type="GO" id="GO:0009055">
    <property type="term" value="F:electron transfer activity"/>
    <property type="evidence" value="ECO:0007669"/>
    <property type="project" value="InterPro"/>
</dbReference>
<evidence type="ECO:0000313" key="7">
    <source>
        <dbReference type="EMBL" id="GAN81391.1"/>
    </source>
</evidence>
<dbReference type="STRING" id="1120923.SAMN02746095_02847"/>
<feature type="signal peptide" evidence="5">
    <location>
        <begin position="1"/>
        <end position="21"/>
    </location>
</feature>
<evidence type="ECO:0000256" key="3">
    <source>
        <dbReference type="ARBA" id="ARBA00023004"/>
    </source>
</evidence>
<dbReference type="InterPro" id="IPR009056">
    <property type="entry name" value="Cyt_c-like_dom"/>
</dbReference>
<dbReference type="Proteomes" id="UP000032668">
    <property type="component" value="Unassembled WGS sequence"/>
</dbReference>
<dbReference type="InterPro" id="IPR036909">
    <property type="entry name" value="Cyt_c-like_dom_sf"/>
</dbReference>
<dbReference type="PROSITE" id="PS51007">
    <property type="entry name" value="CYTC"/>
    <property type="match status" value="1"/>
</dbReference>
<accession>A0A0D6PJ22</accession>
<dbReference type="Pfam" id="PF13442">
    <property type="entry name" value="Cytochrome_CBB3"/>
    <property type="match status" value="1"/>
</dbReference>
<comment type="caution">
    <text evidence="7">The sequence shown here is derived from an EMBL/GenBank/DDBJ whole genome shotgun (WGS) entry which is preliminary data.</text>
</comment>
<evidence type="ECO:0000313" key="8">
    <source>
        <dbReference type="Proteomes" id="UP000032668"/>
    </source>
</evidence>
<keyword evidence="3 4" id="KW-0408">Iron</keyword>
<dbReference type="RefSeq" id="WP_048879779.1">
    <property type="nucleotide sequence ID" value="NZ_BANC01000090.1"/>
</dbReference>
<dbReference type="SUPFAM" id="SSF46626">
    <property type="entry name" value="Cytochrome c"/>
    <property type="match status" value="2"/>
</dbReference>
<dbReference type="AlphaFoldDB" id="A0A0D6PJ22"/>
<keyword evidence="8" id="KW-1185">Reference proteome</keyword>
<dbReference type="InterPro" id="IPR051459">
    <property type="entry name" value="Cytochrome_c-type_DH"/>
</dbReference>
<keyword evidence="5" id="KW-0732">Signal</keyword>
<evidence type="ECO:0000256" key="1">
    <source>
        <dbReference type="ARBA" id="ARBA00022617"/>
    </source>
</evidence>
<evidence type="ECO:0000256" key="5">
    <source>
        <dbReference type="SAM" id="SignalP"/>
    </source>
</evidence>
<dbReference type="EMBL" id="BANC01000090">
    <property type="protein sequence ID" value="GAN81391.1"/>
    <property type="molecule type" value="Genomic_DNA"/>
</dbReference>
<gene>
    <name evidence="7" type="ORF">Aam_092_012</name>
</gene>
<dbReference type="OrthoDB" id="9779283at2"/>
<keyword evidence="2 4" id="KW-0479">Metal-binding</keyword>
<evidence type="ECO:0000256" key="2">
    <source>
        <dbReference type="ARBA" id="ARBA00022723"/>
    </source>
</evidence>
<dbReference type="PANTHER" id="PTHR35008">
    <property type="entry name" value="BLL4482 PROTEIN-RELATED"/>
    <property type="match status" value="1"/>
</dbReference>
<proteinExistence type="predicted"/>
<keyword evidence="1 4" id="KW-0349">Heme</keyword>
<sequence length="290" mass="30679">MKRNLAAAVLIGLVGAGMAHAQSLQGLPAGPLGQSIQSGYDMMMHTTTNPEVKRYVGNDLTCSNCHINGGNTAAPGNFRETATELPNYSKRENTVITLEDRIANCFMRSMNGIRPSTDSKVIVDMTAYIDWLDRGKPIETPPAPPSKPSPYPAMLRTATHADVVAGAAVYKTNCAACHGATGAGTPGTFPPVWGDKSYNAGAGLANPVKLATWVKGNMPLGNPHLTEQEAFQVAMYIDTHPRPDFVLSKHLPANAPADEYNASVRAETDSVASNFKKAGLSLQSLTGAAN</sequence>
<evidence type="ECO:0000256" key="4">
    <source>
        <dbReference type="PROSITE-ProRule" id="PRU00433"/>
    </source>
</evidence>
<dbReference type="Gene3D" id="1.10.760.10">
    <property type="entry name" value="Cytochrome c-like domain"/>
    <property type="match status" value="2"/>
</dbReference>
<feature type="chain" id="PRO_5030005936" evidence="5">
    <location>
        <begin position="22"/>
        <end position="290"/>
    </location>
</feature>
<organism evidence="7 8">
    <name type="scientific">Acidocella aminolytica 101 = DSM 11237</name>
    <dbReference type="NCBI Taxonomy" id="1120923"/>
    <lineage>
        <taxon>Bacteria</taxon>
        <taxon>Pseudomonadati</taxon>
        <taxon>Pseudomonadota</taxon>
        <taxon>Alphaproteobacteria</taxon>
        <taxon>Acetobacterales</taxon>
        <taxon>Acidocellaceae</taxon>
        <taxon>Acidocella</taxon>
    </lineage>
</organism>
<evidence type="ECO:0000259" key="6">
    <source>
        <dbReference type="PROSITE" id="PS51007"/>
    </source>
</evidence>
<protein>
    <submittedName>
        <fullName evidence="7">Cytochrome c class I</fullName>
    </submittedName>
</protein>
<dbReference type="GO" id="GO:0020037">
    <property type="term" value="F:heme binding"/>
    <property type="evidence" value="ECO:0007669"/>
    <property type="project" value="InterPro"/>
</dbReference>
<feature type="domain" description="Cytochrome c" evidence="6">
    <location>
        <begin position="161"/>
        <end position="241"/>
    </location>
</feature>
<dbReference type="GO" id="GO:0046872">
    <property type="term" value="F:metal ion binding"/>
    <property type="evidence" value="ECO:0007669"/>
    <property type="project" value="UniProtKB-KW"/>
</dbReference>
<name>A0A0D6PJ22_9PROT</name>
<dbReference type="PANTHER" id="PTHR35008:SF4">
    <property type="entry name" value="BLL4482 PROTEIN"/>
    <property type="match status" value="1"/>
</dbReference>